<dbReference type="SMART" id="SM00382">
    <property type="entry name" value="AAA"/>
    <property type="match status" value="1"/>
</dbReference>
<keyword evidence="7 9" id="KW-1133">Transmembrane helix</keyword>
<feature type="transmembrane region" description="Helical" evidence="9">
    <location>
        <begin position="42"/>
        <end position="61"/>
    </location>
</feature>
<evidence type="ECO:0000256" key="9">
    <source>
        <dbReference type="SAM" id="Phobius"/>
    </source>
</evidence>
<reference evidence="11 12" key="1">
    <citation type="submission" date="2017-07" db="EMBL/GenBank/DDBJ databases">
        <title>Draft sequence of Rhodococcus enclensis 23b-28.</title>
        <authorList>
            <person name="Besaury L."/>
            <person name="Sancelme M."/>
            <person name="Amato P."/>
            <person name="Lallement A."/>
            <person name="Delort A.-M."/>
        </authorList>
    </citation>
    <scope>NUCLEOTIDE SEQUENCE [LARGE SCALE GENOMIC DNA]</scope>
    <source>
        <strain evidence="11 12">23b-28</strain>
    </source>
</reference>
<dbReference type="SUPFAM" id="SSF52540">
    <property type="entry name" value="P-loop containing nucleoside triphosphate hydrolases"/>
    <property type="match status" value="1"/>
</dbReference>
<feature type="transmembrane region" description="Helical" evidence="9">
    <location>
        <begin position="165"/>
        <end position="184"/>
    </location>
</feature>
<evidence type="ECO:0000256" key="5">
    <source>
        <dbReference type="ARBA" id="ARBA00022741"/>
    </source>
</evidence>
<evidence type="ECO:0000256" key="3">
    <source>
        <dbReference type="ARBA" id="ARBA00022475"/>
    </source>
</evidence>
<dbReference type="PROSITE" id="PS50893">
    <property type="entry name" value="ABC_TRANSPORTER_2"/>
    <property type="match status" value="1"/>
</dbReference>
<dbReference type="GO" id="GO:0005524">
    <property type="term" value="F:ATP binding"/>
    <property type="evidence" value="ECO:0007669"/>
    <property type="project" value="UniProtKB-KW"/>
</dbReference>
<keyword evidence="5" id="KW-0547">Nucleotide-binding</keyword>
<comment type="subcellular location">
    <subcellularLocation>
        <location evidence="1">Cell membrane</location>
        <topology evidence="1">Multi-pass membrane protein</topology>
    </subcellularLocation>
</comment>
<dbReference type="GO" id="GO:0016887">
    <property type="term" value="F:ATP hydrolysis activity"/>
    <property type="evidence" value="ECO:0007669"/>
    <property type="project" value="InterPro"/>
</dbReference>
<proteinExistence type="predicted"/>
<comment type="caution">
    <text evidence="11">The sequence shown here is derived from an EMBL/GenBank/DDBJ whole genome shotgun (WGS) entry which is preliminary data.</text>
</comment>
<accession>A0A2A5J7W3</accession>
<keyword evidence="3" id="KW-1003">Cell membrane</keyword>
<name>A0A2A5J7W3_RHOSG</name>
<dbReference type="Pfam" id="PF00005">
    <property type="entry name" value="ABC_tran"/>
    <property type="match status" value="1"/>
</dbReference>
<dbReference type="InterPro" id="IPR043428">
    <property type="entry name" value="LivM-like"/>
</dbReference>
<keyword evidence="8 9" id="KW-0472">Membrane</keyword>
<dbReference type="CDD" id="cd06581">
    <property type="entry name" value="TM_PBP1_LivM_like"/>
    <property type="match status" value="1"/>
</dbReference>
<feature type="transmembrane region" description="Helical" evidence="9">
    <location>
        <begin position="244"/>
        <end position="267"/>
    </location>
</feature>
<organism evidence="11 12">
    <name type="scientific">Rhodococcus qingshengii</name>
    <dbReference type="NCBI Taxonomy" id="334542"/>
    <lineage>
        <taxon>Bacteria</taxon>
        <taxon>Bacillati</taxon>
        <taxon>Actinomycetota</taxon>
        <taxon>Actinomycetes</taxon>
        <taxon>Mycobacteriales</taxon>
        <taxon>Nocardiaceae</taxon>
        <taxon>Rhodococcus</taxon>
        <taxon>Rhodococcus erythropolis group</taxon>
    </lineage>
</organism>
<evidence type="ECO:0000259" key="10">
    <source>
        <dbReference type="PROSITE" id="PS50893"/>
    </source>
</evidence>
<evidence type="ECO:0000313" key="11">
    <source>
        <dbReference type="EMBL" id="PCK25665.1"/>
    </source>
</evidence>
<feature type="transmembrane region" description="Helical" evidence="9">
    <location>
        <begin position="214"/>
        <end position="232"/>
    </location>
</feature>
<evidence type="ECO:0000256" key="7">
    <source>
        <dbReference type="ARBA" id="ARBA00022989"/>
    </source>
</evidence>
<dbReference type="InterPro" id="IPR051120">
    <property type="entry name" value="ABC_AA/LPS_Transport"/>
</dbReference>
<evidence type="ECO:0000313" key="12">
    <source>
        <dbReference type="Proteomes" id="UP000230886"/>
    </source>
</evidence>
<evidence type="ECO:0000256" key="8">
    <source>
        <dbReference type="ARBA" id="ARBA00023136"/>
    </source>
</evidence>
<dbReference type="Proteomes" id="UP000230886">
    <property type="component" value="Unassembled WGS sequence"/>
</dbReference>
<dbReference type="InterPro" id="IPR027417">
    <property type="entry name" value="P-loop_NTPase"/>
</dbReference>
<dbReference type="GO" id="GO:0005886">
    <property type="term" value="C:plasma membrane"/>
    <property type="evidence" value="ECO:0007669"/>
    <property type="project" value="UniProtKB-SubCell"/>
</dbReference>
<evidence type="ECO:0000256" key="1">
    <source>
        <dbReference type="ARBA" id="ARBA00004651"/>
    </source>
</evidence>
<sequence>MVSAWRTFRSLPSWIIPLVLAVVILLLPVMGLDLSTSRQIQLACILALVVSGLNLSLGFAGELALGQAAMYAAGAYTAGLMSQAGHTDILVQLAAAGAVALGVGILTGVPGLRLGNWSLAMTSFFLVLLVPDVLAIFGGKTGGRNGLTGMEPPTLFGSELDTQQYYMVVVVVTVLWFAVMRNLVVSRHGIAFRTLKQSPVLASSQGVSVFRMKLLGYAIGAFPAGLAGALFANTDLFISPEAFGFTFATAVLAASILGGAASVYGAVVGAAIMQLGPNQSTAFQEYSLIFYGGFLIIGGVLLSGGLTKVGRAIVSKLDRRAGLGVVVAKENSGGTPELAPINGARLVVDGVSKAFGGNQALNAATLTAEAGKVTALIGPNGSGKTTMLNMICGFYTADAGVITIGDTVVSQSSPHKVARVGVARTFQTPTIPENITVLEAVASGRYSVHRASMASAVLRLPSFRRIAKADIVEAERVLELVGMSHLRNEIATSLPLGMRRMLEVARAVIAEPRVVLFDEVASGLDEDELERLADLIRVLRDAGATVVLVEHNFRLVLSLADEIVVLAQGQVIATGDAATIEHHPRVLSEYLGVKSGDEDALLEEIGAVDHQTSEVK</sequence>
<feature type="domain" description="ABC transporter" evidence="10">
    <location>
        <begin position="346"/>
        <end position="593"/>
    </location>
</feature>
<evidence type="ECO:0000256" key="2">
    <source>
        <dbReference type="ARBA" id="ARBA00022448"/>
    </source>
</evidence>
<dbReference type="Gene3D" id="3.40.50.300">
    <property type="entry name" value="P-loop containing nucleotide triphosphate hydrolases"/>
    <property type="match status" value="1"/>
</dbReference>
<evidence type="ECO:0000256" key="4">
    <source>
        <dbReference type="ARBA" id="ARBA00022692"/>
    </source>
</evidence>
<feature type="transmembrane region" description="Helical" evidence="9">
    <location>
        <begin position="116"/>
        <end position="137"/>
    </location>
</feature>
<dbReference type="PANTHER" id="PTHR45772">
    <property type="entry name" value="CONSERVED COMPONENT OF ABC TRANSPORTER FOR NATURAL AMINO ACIDS-RELATED"/>
    <property type="match status" value="1"/>
</dbReference>
<keyword evidence="6" id="KW-0067">ATP-binding</keyword>
<gene>
    <name evidence="11" type="ORF">CHR55_19260</name>
</gene>
<protein>
    <submittedName>
        <fullName evidence="11">Branched-chain amino acid ABC transporter substrate-binding protein</fullName>
    </submittedName>
</protein>
<dbReference type="GO" id="GO:0015658">
    <property type="term" value="F:branched-chain amino acid transmembrane transporter activity"/>
    <property type="evidence" value="ECO:0007669"/>
    <property type="project" value="InterPro"/>
</dbReference>
<dbReference type="RefSeq" id="WP_097387723.1">
    <property type="nucleotide sequence ID" value="NZ_JASIRO010000008.1"/>
</dbReference>
<feature type="transmembrane region" description="Helical" evidence="9">
    <location>
        <begin position="288"/>
        <end position="306"/>
    </location>
</feature>
<keyword evidence="2" id="KW-0813">Transport</keyword>
<feature type="transmembrane region" description="Helical" evidence="9">
    <location>
        <begin position="89"/>
        <end position="109"/>
    </location>
</feature>
<dbReference type="CDD" id="cd03219">
    <property type="entry name" value="ABC_Mj1267_LivG_branched"/>
    <property type="match status" value="1"/>
</dbReference>
<dbReference type="InterPro" id="IPR003439">
    <property type="entry name" value="ABC_transporter-like_ATP-bd"/>
</dbReference>
<keyword evidence="4 9" id="KW-0812">Transmembrane</keyword>
<dbReference type="EMBL" id="NOVD01000014">
    <property type="protein sequence ID" value="PCK25665.1"/>
    <property type="molecule type" value="Genomic_DNA"/>
</dbReference>
<dbReference type="InterPro" id="IPR001851">
    <property type="entry name" value="ABC_transp_permease"/>
</dbReference>
<dbReference type="InterPro" id="IPR003593">
    <property type="entry name" value="AAA+_ATPase"/>
</dbReference>
<dbReference type="Pfam" id="PF02653">
    <property type="entry name" value="BPD_transp_2"/>
    <property type="match status" value="1"/>
</dbReference>
<evidence type="ECO:0000256" key="6">
    <source>
        <dbReference type="ARBA" id="ARBA00022840"/>
    </source>
</evidence>
<dbReference type="AlphaFoldDB" id="A0A2A5J7W3"/>
<feature type="transmembrane region" description="Helical" evidence="9">
    <location>
        <begin position="12"/>
        <end position="30"/>
    </location>
</feature>